<proteinExistence type="predicted"/>
<sequence>VHRTGDTLGLKEGDTIQVWNRVLEWDGDCVTAAMADRWSRESDPLCDAALDALFPKGTSSIGTNLFNTLEEHARVAPVDDPARVFFEALLQNPPPELCASPQDVTIASDFFLENSAQIGQGLSFFGLAGGFARHVSRIVQTLNAVSYLVSGSKSTSVGPPDQSTKVQDDRTHIRLVETLQFVLDTMGFTSSTELWAKPTVNSKRVGAHIFPGGAGWRSAATVRMLHGITRRRARERLNRESDQPLDFVPVNQFDMSGTLAAFSTVPIWSLAILGVPATEREAYAYLAVWRQIGFYLGVSPAILRAHFTSPYRADKFLASAIIHLFTPVAGDMTLAAPTLPILRALANRSPTYTSFEYNCAIARYLIGPELADYLHIPPTSTTMALRLRTVIALQALPVYFGRIYPRQGWHAARHFYIHEALVAVTQANLGMRRTMFRPR</sequence>
<feature type="non-terminal residue" evidence="1">
    <location>
        <position position="1"/>
    </location>
</feature>
<comment type="caution">
    <text evidence="1">The sequence shown here is derived from an EMBL/GenBank/DDBJ whole genome shotgun (WGS) entry which is preliminary data.</text>
</comment>
<evidence type="ECO:0000313" key="1">
    <source>
        <dbReference type="EMBL" id="KAI0031601.1"/>
    </source>
</evidence>
<reference evidence="1" key="1">
    <citation type="submission" date="2021-02" db="EMBL/GenBank/DDBJ databases">
        <authorList>
            <consortium name="DOE Joint Genome Institute"/>
            <person name="Ahrendt S."/>
            <person name="Looney B.P."/>
            <person name="Miyauchi S."/>
            <person name="Morin E."/>
            <person name="Drula E."/>
            <person name="Courty P.E."/>
            <person name="Chicoki N."/>
            <person name="Fauchery L."/>
            <person name="Kohler A."/>
            <person name="Kuo A."/>
            <person name="Labutti K."/>
            <person name="Pangilinan J."/>
            <person name="Lipzen A."/>
            <person name="Riley R."/>
            <person name="Andreopoulos W."/>
            <person name="He G."/>
            <person name="Johnson J."/>
            <person name="Barry K.W."/>
            <person name="Grigoriev I.V."/>
            <person name="Nagy L."/>
            <person name="Hibbett D."/>
            <person name="Henrissat B."/>
            <person name="Matheny P.B."/>
            <person name="Labbe J."/>
            <person name="Martin F."/>
        </authorList>
    </citation>
    <scope>NUCLEOTIDE SEQUENCE</scope>
    <source>
        <strain evidence="1">EC-137</strain>
    </source>
</reference>
<protein>
    <submittedName>
        <fullName evidence="1">Uncharacterized protein</fullName>
    </submittedName>
</protein>
<gene>
    <name evidence="1" type="ORF">K488DRAFT_9880</name>
</gene>
<accession>A0ACB8QIF3</accession>
<reference evidence="1" key="2">
    <citation type="journal article" date="2022" name="New Phytol.">
        <title>Evolutionary transition to the ectomycorrhizal habit in the genomes of a hyperdiverse lineage of mushroom-forming fungi.</title>
        <authorList>
            <person name="Looney B."/>
            <person name="Miyauchi S."/>
            <person name="Morin E."/>
            <person name="Drula E."/>
            <person name="Courty P.E."/>
            <person name="Kohler A."/>
            <person name="Kuo A."/>
            <person name="LaButti K."/>
            <person name="Pangilinan J."/>
            <person name="Lipzen A."/>
            <person name="Riley R."/>
            <person name="Andreopoulos W."/>
            <person name="He G."/>
            <person name="Johnson J."/>
            <person name="Nolan M."/>
            <person name="Tritt A."/>
            <person name="Barry K.W."/>
            <person name="Grigoriev I.V."/>
            <person name="Nagy L.G."/>
            <person name="Hibbett D."/>
            <person name="Henrissat B."/>
            <person name="Matheny P.B."/>
            <person name="Labbe J."/>
            <person name="Martin F.M."/>
        </authorList>
    </citation>
    <scope>NUCLEOTIDE SEQUENCE</scope>
    <source>
        <strain evidence="1">EC-137</strain>
    </source>
</reference>
<dbReference type="EMBL" id="MU273574">
    <property type="protein sequence ID" value="KAI0031601.1"/>
    <property type="molecule type" value="Genomic_DNA"/>
</dbReference>
<keyword evidence="2" id="KW-1185">Reference proteome</keyword>
<feature type="non-terminal residue" evidence="1">
    <location>
        <position position="439"/>
    </location>
</feature>
<dbReference type="Proteomes" id="UP000814128">
    <property type="component" value="Unassembled WGS sequence"/>
</dbReference>
<name>A0ACB8QIF3_9AGAM</name>
<evidence type="ECO:0000313" key="2">
    <source>
        <dbReference type="Proteomes" id="UP000814128"/>
    </source>
</evidence>
<organism evidence="1 2">
    <name type="scientific">Vararia minispora EC-137</name>
    <dbReference type="NCBI Taxonomy" id="1314806"/>
    <lineage>
        <taxon>Eukaryota</taxon>
        <taxon>Fungi</taxon>
        <taxon>Dikarya</taxon>
        <taxon>Basidiomycota</taxon>
        <taxon>Agaricomycotina</taxon>
        <taxon>Agaricomycetes</taxon>
        <taxon>Russulales</taxon>
        <taxon>Lachnocladiaceae</taxon>
        <taxon>Vararia</taxon>
    </lineage>
</organism>